<proteinExistence type="predicted"/>
<dbReference type="Gene3D" id="1.50.10.20">
    <property type="match status" value="1"/>
</dbReference>
<protein>
    <recommendedName>
        <fullName evidence="2">Protein farnesyltransferase</fullName>
    </recommendedName>
</protein>
<dbReference type="InterPro" id="IPR008930">
    <property type="entry name" value="Terpenoid_cyclase/PrenylTrfase"/>
</dbReference>
<dbReference type="EMBL" id="SNRY01000834">
    <property type="protein sequence ID" value="KAA6336037.1"/>
    <property type="molecule type" value="Genomic_DNA"/>
</dbReference>
<organism evidence="1">
    <name type="scientific">termite gut metagenome</name>
    <dbReference type="NCBI Taxonomy" id="433724"/>
    <lineage>
        <taxon>unclassified sequences</taxon>
        <taxon>metagenomes</taxon>
        <taxon>organismal metagenomes</taxon>
    </lineage>
</organism>
<accession>A0A5J4RQ33</accession>
<gene>
    <name evidence="1" type="ORF">EZS27_015776</name>
</gene>
<evidence type="ECO:0008006" key="2">
    <source>
        <dbReference type="Google" id="ProtNLM"/>
    </source>
</evidence>
<dbReference type="AlphaFoldDB" id="A0A5J4RQ33"/>
<reference evidence="1" key="1">
    <citation type="submission" date="2019-03" db="EMBL/GenBank/DDBJ databases">
        <title>Single cell metagenomics reveals metabolic interactions within the superorganism composed of flagellate Streblomastix strix and complex community of Bacteroidetes bacteria on its surface.</title>
        <authorList>
            <person name="Treitli S.C."/>
            <person name="Kolisko M."/>
            <person name="Husnik F."/>
            <person name="Keeling P."/>
            <person name="Hampl V."/>
        </authorList>
    </citation>
    <scope>NUCLEOTIDE SEQUENCE</scope>
    <source>
        <strain evidence="1">STM</strain>
    </source>
</reference>
<name>A0A5J4RQ33_9ZZZZ</name>
<dbReference type="SUPFAM" id="SSF48239">
    <property type="entry name" value="Terpenoid cyclases/Protein prenyltransferases"/>
    <property type="match status" value="1"/>
</dbReference>
<comment type="caution">
    <text evidence="1">The sequence shown here is derived from an EMBL/GenBank/DDBJ whole genome shotgun (WGS) entry which is preliminary data.</text>
</comment>
<evidence type="ECO:0000313" key="1">
    <source>
        <dbReference type="EMBL" id="KAA6336037.1"/>
    </source>
</evidence>
<sequence>MKAMDTLSIKMLNTLRKGEEKLSREAQERIRQYIVSQRADEVFFMDKSHKGDIYYTAFGLMLSYLFDLSVDTRKARLRLEKQQAAYSDLIHYAAYSRSLMLIERMRYPDMILLVKMLTGKKQNVPAFTAFPHNDSRSPYSRFIWLSLMEDRRQRVGNIKEILESLKAYKVPGGGYSNIPGGTSASVNATAAALSVKGQLEGYSIREEVDYLYQAQDESGGFCVTCETPLPDILTTATALFVLRCYGVEPRIRPDSFIEAHWLESGGFSPTILEEIGDIEYTFYGLLALGTC</sequence>